<feature type="transmembrane region" description="Helical" evidence="8">
    <location>
        <begin position="86"/>
        <end position="104"/>
    </location>
</feature>
<dbReference type="EMBL" id="CP029556">
    <property type="protein sequence ID" value="AXA83406.1"/>
    <property type="molecule type" value="Genomic_DNA"/>
</dbReference>
<gene>
    <name evidence="9" type="ORF">DCD74_00710</name>
</gene>
<dbReference type="KEGG" id="lue:DCD74_00710"/>
<dbReference type="OrthoDB" id="9813689at2"/>
<keyword evidence="7" id="KW-0862">Zinc</keyword>
<sequence length="217" mass="23657">MGAPYASAYSPAEERANVWTHGIGAAAAFASGLVMVAYASLRGDTWQWVSALVFSLAMLGLYLASTAYHRAVDAKHRARLKIVDHCAIYLLIAGTYTPFTLTALHGRLGWQLFAAIWTLAALGIVFKLFFTGRFKLVSTLIYIAMGWLVMLAAKPVYAALSGWVFGWLLAGGICYTLGTVFYMQKRMPYAHAIWHGFVVAGTVCHFIAVWALVVPAA</sequence>
<keyword evidence="6 8" id="KW-0472">Membrane</keyword>
<dbReference type="Proteomes" id="UP000251842">
    <property type="component" value="Chromosome"/>
</dbReference>
<evidence type="ECO:0000256" key="6">
    <source>
        <dbReference type="ARBA" id="ARBA00023136"/>
    </source>
</evidence>
<dbReference type="InterPro" id="IPR004254">
    <property type="entry name" value="AdipoR/HlyIII-related"/>
</dbReference>
<evidence type="ECO:0000256" key="5">
    <source>
        <dbReference type="ARBA" id="ARBA00022989"/>
    </source>
</evidence>
<name>A0A344J2Z6_9GAMM</name>
<dbReference type="RefSeq" id="WP_112925628.1">
    <property type="nucleotide sequence ID" value="NZ_CP029556.1"/>
</dbReference>
<dbReference type="InterPro" id="IPR005744">
    <property type="entry name" value="Hy-lIII"/>
</dbReference>
<dbReference type="GO" id="GO:0046872">
    <property type="term" value="F:metal ion binding"/>
    <property type="evidence" value="ECO:0007669"/>
    <property type="project" value="UniProtKB-KW"/>
</dbReference>
<feature type="transmembrane region" description="Helical" evidence="8">
    <location>
        <begin position="18"/>
        <end position="39"/>
    </location>
</feature>
<proteinExistence type="inferred from homology"/>
<accession>A0A344J2Z6</accession>
<keyword evidence="4 8" id="KW-0812">Transmembrane</keyword>
<feature type="binding site" evidence="7">
    <location>
        <position position="69"/>
    </location>
    <ligand>
        <name>Zn(2+)</name>
        <dbReference type="ChEBI" id="CHEBI:29105"/>
    </ligand>
</feature>
<reference evidence="10" key="1">
    <citation type="submission" date="2018-05" db="EMBL/GenBank/DDBJ databases">
        <title>Luteimonas pekinense sp. nov., isolated from human Meibomian gland secretions, Beijing, China.</title>
        <authorList>
            <person name="Wen T."/>
            <person name="Bai H."/>
            <person name="Lv H."/>
        </authorList>
    </citation>
    <scope>NUCLEOTIDE SEQUENCE [LARGE SCALE GENOMIC DNA]</scope>
    <source>
        <strain evidence="10">83-4</strain>
    </source>
</reference>
<dbReference type="NCBIfam" id="TIGR01065">
    <property type="entry name" value="hlyIII"/>
    <property type="match status" value="1"/>
</dbReference>
<evidence type="ECO:0000256" key="1">
    <source>
        <dbReference type="ARBA" id="ARBA00004651"/>
    </source>
</evidence>
<evidence type="ECO:0000313" key="10">
    <source>
        <dbReference type="Proteomes" id="UP000251842"/>
    </source>
</evidence>
<feature type="transmembrane region" description="Helical" evidence="8">
    <location>
        <begin position="194"/>
        <end position="213"/>
    </location>
</feature>
<evidence type="ECO:0000256" key="2">
    <source>
        <dbReference type="ARBA" id="ARBA00008488"/>
    </source>
</evidence>
<comment type="subcellular location">
    <subcellularLocation>
        <location evidence="1">Cell membrane</location>
        <topology evidence="1">Multi-pass membrane protein</topology>
    </subcellularLocation>
</comment>
<evidence type="ECO:0000256" key="3">
    <source>
        <dbReference type="ARBA" id="ARBA00022475"/>
    </source>
</evidence>
<keyword evidence="10" id="KW-1185">Reference proteome</keyword>
<feature type="binding site" evidence="7">
    <location>
        <position position="195"/>
    </location>
    <ligand>
        <name>Zn(2+)</name>
        <dbReference type="ChEBI" id="CHEBI:29105"/>
    </ligand>
</feature>
<feature type="binding site" evidence="7">
    <location>
        <position position="191"/>
    </location>
    <ligand>
        <name>Zn(2+)</name>
        <dbReference type="ChEBI" id="CHEBI:29105"/>
    </ligand>
</feature>
<comment type="similarity">
    <text evidence="2">Belongs to the UPF0073 (Hly-III) family.</text>
</comment>
<feature type="transmembrane region" description="Helical" evidence="8">
    <location>
        <begin position="163"/>
        <end position="182"/>
    </location>
</feature>
<keyword evidence="3" id="KW-1003">Cell membrane</keyword>
<evidence type="ECO:0000256" key="7">
    <source>
        <dbReference type="PIRSR" id="PIRSR604254-1"/>
    </source>
</evidence>
<dbReference type="AlphaFoldDB" id="A0A344J2Z6"/>
<feature type="transmembrane region" description="Helical" evidence="8">
    <location>
        <begin position="137"/>
        <end position="157"/>
    </location>
</feature>
<feature type="transmembrane region" description="Helical" evidence="8">
    <location>
        <begin position="110"/>
        <end position="130"/>
    </location>
</feature>
<evidence type="ECO:0000256" key="8">
    <source>
        <dbReference type="SAM" id="Phobius"/>
    </source>
</evidence>
<keyword evidence="7" id="KW-0479">Metal-binding</keyword>
<protein>
    <submittedName>
        <fullName evidence="9">Hemolysin III</fullName>
    </submittedName>
</protein>
<evidence type="ECO:0000256" key="4">
    <source>
        <dbReference type="ARBA" id="ARBA00022692"/>
    </source>
</evidence>
<dbReference type="GO" id="GO:0140911">
    <property type="term" value="F:pore-forming activity"/>
    <property type="evidence" value="ECO:0007669"/>
    <property type="project" value="InterPro"/>
</dbReference>
<organism evidence="9 10">
    <name type="scientific">Solilutibacter oculi</name>
    <dbReference type="NCBI Taxonomy" id="2698682"/>
    <lineage>
        <taxon>Bacteria</taxon>
        <taxon>Pseudomonadati</taxon>
        <taxon>Pseudomonadota</taxon>
        <taxon>Gammaproteobacteria</taxon>
        <taxon>Lysobacterales</taxon>
        <taxon>Lysobacteraceae</taxon>
        <taxon>Solilutibacter</taxon>
    </lineage>
</organism>
<feature type="transmembrane region" description="Helical" evidence="8">
    <location>
        <begin position="45"/>
        <end position="65"/>
    </location>
</feature>
<evidence type="ECO:0000313" key="9">
    <source>
        <dbReference type="EMBL" id="AXA83406.1"/>
    </source>
</evidence>
<dbReference type="PANTHER" id="PTHR20855">
    <property type="entry name" value="ADIPOR/PROGESTIN RECEPTOR-RELATED"/>
    <property type="match status" value="1"/>
</dbReference>
<keyword evidence="5 8" id="KW-1133">Transmembrane helix</keyword>
<dbReference type="PANTHER" id="PTHR20855:SF3">
    <property type="entry name" value="LD03007P"/>
    <property type="match status" value="1"/>
</dbReference>
<dbReference type="GO" id="GO:0005886">
    <property type="term" value="C:plasma membrane"/>
    <property type="evidence" value="ECO:0007669"/>
    <property type="project" value="UniProtKB-SubCell"/>
</dbReference>
<dbReference type="Pfam" id="PF03006">
    <property type="entry name" value="HlyIII"/>
    <property type="match status" value="1"/>
</dbReference>